<keyword evidence="11" id="KW-0482">Metalloprotease</keyword>
<comment type="cofactor">
    <cofactor evidence="1">
        <name>Zn(2+)</name>
        <dbReference type="ChEBI" id="CHEBI:29105"/>
    </cofactor>
</comment>
<feature type="transmembrane region" description="Helical" evidence="15">
    <location>
        <begin position="444"/>
        <end position="466"/>
    </location>
</feature>
<feature type="transmembrane region" description="Helical" evidence="15">
    <location>
        <begin position="603"/>
        <end position="625"/>
    </location>
</feature>
<keyword evidence="9" id="KW-0862">Zinc</keyword>
<dbReference type="Pfam" id="PF22249">
    <property type="entry name" value="ERMP1-TM"/>
    <property type="match status" value="1"/>
</dbReference>
<dbReference type="InterPro" id="IPR053974">
    <property type="entry name" value="ERMP1_1-A_TM"/>
</dbReference>
<evidence type="ECO:0000313" key="19">
    <source>
        <dbReference type="Proteomes" id="UP000504635"/>
    </source>
</evidence>
<evidence type="ECO:0000313" key="20">
    <source>
        <dbReference type="RefSeq" id="XP_030757891.1"/>
    </source>
</evidence>
<reference evidence="20" key="1">
    <citation type="submission" date="2025-08" db="UniProtKB">
        <authorList>
            <consortium name="RefSeq"/>
        </authorList>
    </citation>
    <scope>IDENTIFICATION</scope>
    <source>
        <tissue evidence="20">Gonads</tissue>
    </source>
</reference>
<dbReference type="Pfam" id="PF04389">
    <property type="entry name" value="Peptidase_M28"/>
    <property type="match status" value="1"/>
</dbReference>
<dbReference type="InParanoid" id="A0A6J2Y3P4"/>
<dbReference type="SUPFAM" id="SSF53187">
    <property type="entry name" value="Zn-dependent exopeptidases"/>
    <property type="match status" value="1"/>
</dbReference>
<organism evidence="19 20">
    <name type="scientific">Sitophilus oryzae</name>
    <name type="common">Rice weevil</name>
    <name type="synonym">Curculio oryzae</name>
    <dbReference type="NCBI Taxonomy" id="7048"/>
    <lineage>
        <taxon>Eukaryota</taxon>
        <taxon>Metazoa</taxon>
        <taxon>Ecdysozoa</taxon>
        <taxon>Arthropoda</taxon>
        <taxon>Hexapoda</taxon>
        <taxon>Insecta</taxon>
        <taxon>Pterygota</taxon>
        <taxon>Neoptera</taxon>
        <taxon>Endopterygota</taxon>
        <taxon>Coleoptera</taxon>
        <taxon>Polyphaga</taxon>
        <taxon>Cucujiformia</taxon>
        <taxon>Curculionidae</taxon>
        <taxon>Dryophthorinae</taxon>
        <taxon>Sitophilus</taxon>
    </lineage>
</organism>
<dbReference type="InterPro" id="IPR048024">
    <property type="entry name" value="Fxna-like_M28_dom"/>
</dbReference>
<dbReference type="PANTHER" id="PTHR12147:SF22">
    <property type="entry name" value="ENDOPLASMIC RETICULUM METALLOPEPTIDASE 1"/>
    <property type="match status" value="1"/>
</dbReference>
<evidence type="ECO:0000259" key="18">
    <source>
        <dbReference type="Pfam" id="PF22249"/>
    </source>
</evidence>
<feature type="domain" description="Endoplasmic reticulum metallopeptidase 1/1-A TM" evidence="18">
    <location>
        <begin position="406"/>
        <end position="619"/>
    </location>
</feature>
<dbReference type="GO" id="GO:0008235">
    <property type="term" value="F:metalloexopeptidase activity"/>
    <property type="evidence" value="ECO:0007669"/>
    <property type="project" value="InterPro"/>
</dbReference>
<dbReference type="FunFam" id="3.40.630.10:FF:000008">
    <property type="entry name" value="Endoplasmic reticulum metallopeptidase 1"/>
    <property type="match status" value="1"/>
</dbReference>
<dbReference type="InterPro" id="IPR045175">
    <property type="entry name" value="M28_fam"/>
</dbReference>
<evidence type="ECO:0000256" key="6">
    <source>
        <dbReference type="ARBA" id="ARBA00022723"/>
    </source>
</evidence>
<dbReference type="GO" id="GO:0005789">
    <property type="term" value="C:endoplasmic reticulum membrane"/>
    <property type="evidence" value="ECO:0007669"/>
    <property type="project" value="UniProtKB-SubCell"/>
</dbReference>
<evidence type="ECO:0000256" key="7">
    <source>
        <dbReference type="ARBA" id="ARBA00022801"/>
    </source>
</evidence>
<dbReference type="AlphaFoldDB" id="A0A6J2Y3P4"/>
<feature type="transmembrane region" description="Helical" evidence="15">
    <location>
        <begin position="574"/>
        <end position="594"/>
    </location>
</feature>
<keyword evidence="7" id="KW-0378">Hydrolase</keyword>
<dbReference type="PANTHER" id="PTHR12147">
    <property type="entry name" value="METALLOPEPTIDASE M28 FAMILY MEMBER"/>
    <property type="match status" value="1"/>
</dbReference>
<dbReference type="Proteomes" id="UP000504635">
    <property type="component" value="Unplaced"/>
</dbReference>
<dbReference type="GeneID" id="115883642"/>
<evidence type="ECO:0000256" key="5">
    <source>
        <dbReference type="ARBA" id="ARBA00022692"/>
    </source>
</evidence>
<comment type="similarity">
    <text evidence="3">Belongs to the peptidase M28 family.</text>
</comment>
<keyword evidence="19" id="KW-1185">Reference proteome</keyword>
<name>A0A6J2Y3P4_SITOR</name>
<accession>A0A6J2Y3P4</accession>
<dbReference type="FunCoup" id="A0A6J2Y3P4">
    <property type="interactions" value="927"/>
</dbReference>
<dbReference type="GO" id="GO:0046872">
    <property type="term" value="F:metal ion binding"/>
    <property type="evidence" value="ECO:0007669"/>
    <property type="project" value="UniProtKB-KW"/>
</dbReference>
<dbReference type="Gene3D" id="3.40.630.10">
    <property type="entry name" value="Zn peptidases"/>
    <property type="match status" value="1"/>
</dbReference>
<keyword evidence="10 15" id="KW-1133">Transmembrane helix</keyword>
<keyword evidence="13" id="KW-0325">Glycoprotein</keyword>
<feature type="transmembrane region" description="Helical" evidence="15">
    <location>
        <begin position="478"/>
        <end position="499"/>
    </location>
</feature>
<keyword evidence="12 15" id="KW-0472">Membrane</keyword>
<dbReference type="InterPro" id="IPR053973">
    <property type="entry name" value="ERMP1-like_C"/>
</dbReference>
<feature type="transmembrane region" description="Helical" evidence="15">
    <location>
        <begin position="407"/>
        <end position="432"/>
    </location>
</feature>
<feature type="domain" description="Peptidase M28" evidence="16">
    <location>
        <begin position="143"/>
        <end position="335"/>
    </location>
</feature>
<keyword evidence="6" id="KW-0479">Metal-binding</keyword>
<protein>
    <recommendedName>
        <fullName evidence="14">FXNA-like protease</fullName>
    </recommendedName>
</protein>
<comment type="subcellular location">
    <subcellularLocation>
        <location evidence="2">Endoplasmic reticulum membrane</location>
        <topology evidence="2">Multi-pass membrane protein</topology>
    </subcellularLocation>
</comment>
<feature type="transmembrane region" description="Helical" evidence="15">
    <location>
        <begin position="371"/>
        <end position="395"/>
    </location>
</feature>
<evidence type="ECO:0000256" key="11">
    <source>
        <dbReference type="ARBA" id="ARBA00023049"/>
    </source>
</evidence>
<feature type="transmembrane region" description="Helical" evidence="15">
    <location>
        <begin position="505"/>
        <end position="524"/>
    </location>
</feature>
<evidence type="ECO:0000256" key="12">
    <source>
        <dbReference type="ARBA" id="ARBA00023136"/>
    </source>
</evidence>
<feature type="transmembrane region" description="Helical" evidence="15">
    <location>
        <begin position="23"/>
        <end position="45"/>
    </location>
</feature>
<evidence type="ECO:0000259" key="17">
    <source>
        <dbReference type="Pfam" id="PF22248"/>
    </source>
</evidence>
<evidence type="ECO:0000256" key="14">
    <source>
        <dbReference type="ARBA" id="ARBA00078796"/>
    </source>
</evidence>
<gene>
    <name evidence="20" type="primary">LOC115883642</name>
</gene>
<evidence type="ECO:0000256" key="1">
    <source>
        <dbReference type="ARBA" id="ARBA00001947"/>
    </source>
</evidence>
<evidence type="ECO:0000256" key="4">
    <source>
        <dbReference type="ARBA" id="ARBA00022670"/>
    </source>
</evidence>
<evidence type="ECO:0000256" key="15">
    <source>
        <dbReference type="SAM" id="Phobius"/>
    </source>
</evidence>
<feature type="domain" description="Endoplasmic reticulum metallopeptidase 1-like C-terminal" evidence="17">
    <location>
        <begin position="634"/>
        <end position="864"/>
    </location>
</feature>
<evidence type="ECO:0000256" key="9">
    <source>
        <dbReference type="ARBA" id="ARBA00022833"/>
    </source>
</evidence>
<proteinExistence type="inferred from homology"/>
<keyword evidence="4" id="KW-0645">Protease</keyword>
<dbReference type="RefSeq" id="XP_030757891.1">
    <property type="nucleotide sequence ID" value="XM_030902031.1"/>
</dbReference>
<dbReference type="KEGG" id="soy:115883642"/>
<dbReference type="GO" id="GO:0006508">
    <property type="term" value="P:proteolysis"/>
    <property type="evidence" value="ECO:0007669"/>
    <property type="project" value="UniProtKB-KW"/>
</dbReference>
<dbReference type="InterPro" id="IPR007484">
    <property type="entry name" value="Peptidase_M28"/>
</dbReference>
<sequence>MWNSRQIYSLYNEIRTKESIHSFPFYIGILVVLILTGMLGMVQYFDSILPTPLLLKDEPNFPNYFNAERASWDVKNLTDIGCRLVGSHENEVVTVDYLTKRIDTIINSANPSQHVELSTQIVSGSYFLGYSTGFINSYGNVQNIIAKIHGKDGANASVLVNSHFDSAPTSPGGSDDGINVAVMLEVLSRFAQNENRPLHNIVFLFNGAEEVPLEASHGFITKHEWAKDCKVVINLDAAGSGGKIILFQTGPETPWLVKYYGKVPHPYGQAAGEEIFQSGIIPSDTDFRVFRDVGGLVGLDMAFIKDGYRYHTSHDTFENIPLGSYQHAGDNVISLVKNLANCPELYENVPSEGTVVYYDVFGLFFMKYPKLFGSILNVYAITSSLIDFVYTFFSFKIGFSKQTLKFLGCALAAIIGSWVICILFVFITGVALDLLGKSMSWYANPWLVCGLYAVPVIGLSGILLFLTNHENIALGIRCQVQAHVVRLIWTLVLAVGVYFNIRAMYAIMLPVFFNSAAFFCIHLFKLDHSVKKWQIIYVIFNIFPAMNVMYQGITTLSLFIPITGRMGSSKNPELIIGFMVFFFTILIVSPLTAFTNSLRKAKYYFLTLATVFVVCIIIIFTPYGFPYSENATQPRPQRQWILHTSREFFNESKHLIKKDSGFFFLNLDRNSPRILRDHVKDLGRAVSVKEDCKVYPACGLPLSHPLMLEIADYSTWIPAGQPVLPTEQVNFTVLSKTNLSPNLIRYNVSVKGPDRLTIYLIPKQDVILHNTSLVETLYTPKHTFQERPMYFVLYQFGIGEMDFKFDFTFEVPDNWDSTTALDFVVIGRYVHDRKITRTPQFLNLLSQLPKWTDTISWLASYQAYVI</sequence>
<dbReference type="Pfam" id="PF22248">
    <property type="entry name" value="ERMP1_C"/>
    <property type="match status" value="1"/>
</dbReference>
<evidence type="ECO:0000256" key="10">
    <source>
        <dbReference type="ARBA" id="ARBA00022989"/>
    </source>
</evidence>
<feature type="transmembrane region" description="Helical" evidence="15">
    <location>
        <begin position="536"/>
        <end position="562"/>
    </location>
</feature>
<evidence type="ECO:0000256" key="3">
    <source>
        <dbReference type="ARBA" id="ARBA00010918"/>
    </source>
</evidence>
<evidence type="ECO:0000256" key="2">
    <source>
        <dbReference type="ARBA" id="ARBA00004477"/>
    </source>
</evidence>
<dbReference type="CDD" id="cd03875">
    <property type="entry name" value="M28_Fxna_like"/>
    <property type="match status" value="1"/>
</dbReference>
<keyword evidence="5 15" id="KW-0812">Transmembrane</keyword>
<keyword evidence="8" id="KW-0256">Endoplasmic reticulum</keyword>
<dbReference type="OrthoDB" id="76293at2759"/>
<evidence type="ECO:0000259" key="16">
    <source>
        <dbReference type="Pfam" id="PF04389"/>
    </source>
</evidence>
<evidence type="ECO:0000256" key="8">
    <source>
        <dbReference type="ARBA" id="ARBA00022824"/>
    </source>
</evidence>
<evidence type="ECO:0000256" key="13">
    <source>
        <dbReference type="ARBA" id="ARBA00023180"/>
    </source>
</evidence>